<keyword evidence="5" id="KW-0998">Cell outer membrane</keyword>
<evidence type="ECO:0000313" key="8">
    <source>
        <dbReference type="EMBL" id="KIO47209.1"/>
    </source>
</evidence>
<comment type="caution">
    <text evidence="8">The sequence shown here is derived from an EMBL/GenBank/DDBJ whole genome shotgun (WGS) entry which is preliminary data.</text>
</comment>
<evidence type="ECO:0000259" key="7">
    <source>
        <dbReference type="Pfam" id="PF14322"/>
    </source>
</evidence>
<dbReference type="Gene3D" id="1.25.40.390">
    <property type="match status" value="1"/>
</dbReference>
<dbReference type="InterPro" id="IPR033985">
    <property type="entry name" value="SusD-like_N"/>
</dbReference>
<evidence type="ECO:0000256" key="5">
    <source>
        <dbReference type="ARBA" id="ARBA00023237"/>
    </source>
</evidence>
<evidence type="ECO:0000256" key="1">
    <source>
        <dbReference type="ARBA" id="ARBA00004442"/>
    </source>
</evidence>
<comment type="similarity">
    <text evidence="2">Belongs to the SusD family.</text>
</comment>
<name>A0AB34R6T0_9PORP</name>
<dbReference type="EMBL" id="JPIT01000007">
    <property type="protein sequence ID" value="KIO47209.1"/>
    <property type="molecule type" value="Genomic_DNA"/>
</dbReference>
<evidence type="ECO:0000259" key="6">
    <source>
        <dbReference type="Pfam" id="PF07980"/>
    </source>
</evidence>
<accession>A0AB34R6T0</accession>
<organism evidence="8 9">
    <name type="scientific">Sanguibacteroides justesenii</name>
    <dbReference type="NCBI Taxonomy" id="1547597"/>
    <lineage>
        <taxon>Bacteria</taxon>
        <taxon>Pseudomonadati</taxon>
        <taxon>Bacteroidota</taxon>
        <taxon>Bacteroidia</taxon>
        <taxon>Bacteroidales</taxon>
        <taxon>Porphyromonadaceae</taxon>
        <taxon>Sanguibacteroides</taxon>
    </lineage>
</organism>
<dbReference type="RefSeq" id="WP_041502042.1">
    <property type="nucleotide sequence ID" value="NZ_JPIT01000007.1"/>
</dbReference>
<dbReference type="AlphaFoldDB" id="A0AB34R6T0"/>
<evidence type="ECO:0000256" key="4">
    <source>
        <dbReference type="ARBA" id="ARBA00023136"/>
    </source>
</evidence>
<protein>
    <recommendedName>
        <fullName evidence="10">RagB/SusD family nutrient uptake outer membrane protein</fullName>
    </recommendedName>
</protein>
<proteinExistence type="inferred from homology"/>
<dbReference type="PROSITE" id="PS51257">
    <property type="entry name" value="PROKAR_LIPOPROTEIN"/>
    <property type="match status" value="1"/>
</dbReference>
<dbReference type="InterPro" id="IPR011990">
    <property type="entry name" value="TPR-like_helical_dom_sf"/>
</dbReference>
<reference evidence="8 9" key="1">
    <citation type="submission" date="2014-07" db="EMBL/GenBank/DDBJ databases">
        <title>Porphyromonadaceae bacterium OUH 334697 = ATCC BAA-2682 = DSM 28341 draft genome.</title>
        <authorList>
            <person name="Sydenham T.V."/>
            <person name="Hasman H."/>
            <person name="Justesen U.S."/>
        </authorList>
    </citation>
    <scope>NUCLEOTIDE SEQUENCE [LARGE SCALE GENOMIC DNA]</scope>
    <source>
        <strain evidence="8 9">OUH 334697</strain>
    </source>
</reference>
<keyword evidence="3" id="KW-0732">Signal</keyword>
<comment type="subcellular location">
    <subcellularLocation>
        <location evidence="1">Cell outer membrane</location>
    </subcellularLocation>
</comment>
<evidence type="ECO:0008006" key="10">
    <source>
        <dbReference type="Google" id="ProtNLM"/>
    </source>
</evidence>
<evidence type="ECO:0000256" key="3">
    <source>
        <dbReference type="ARBA" id="ARBA00022729"/>
    </source>
</evidence>
<sequence>MKRIKYTLFFIGIITFMSCEDWFDVKPDNQVSSDDLYSTGSGYRMQLNGIYMGLSETSLYGENLSWGFMDILGQYYTEECLTDDQKDINNFLYKGNVVKGLASTIWSRMYHVIADCNDLIDHVSKESASAFEFGEIEKAKIYGEALAMRAFVHFDLLRLFAPAKDDGKRYIPYVTDINGTINIPLTVNQTLERIVNDLKEAQPLLVQWDSSYVIEDDRSVMRIVKVLRDTRFTLFWNEYETKVVSYFEKRPGYRMHYAAARAILARVYSYMGLQKEAYDEAYAVCNLKESSWSKPFDFNYEWDIDGTSENGNKKLLGDVIMAFYNEKNADNFKPYLSTSPLYYRNLNGLFSGDALGSDVRYLYLTMNYRDGGRVSVKNRQGTTDVEAIPVIRKAELYYIMGEYLASHGDVEGACELLQEIKERRNDITLWPNINNATEFMDFMLIDARREFMGEGQSFFMYKRLNRSLWDGASSIDLTGRSYLPIPDSENVLL</sequence>
<dbReference type="Pfam" id="PF14322">
    <property type="entry name" value="SusD-like_3"/>
    <property type="match status" value="1"/>
</dbReference>
<evidence type="ECO:0000256" key="2">
    <source>
        <dbReference type="ARBA" id="ARBA00006275"/>
    </source>
</evidence>
<dbReference type="Gene3D" id="1.25.40.900">
    <property type="match status" value="1"/>
</dbReference>
<dbReference type="Proteomes" id="UP000031937">
    <property type="component" value="Unassembled WGS sequence"/>
</dbReference>
<dbReference type="Pfam" id="PF07980">
    <property type="entry name" value="SusD_RagB"/>
    <property type="match status" value="1"/>
</dbReference>
<dbReference type="InterPro" id="IPR012944">
    <property type="entry name" value="SusD_RagB_dom"/>
</dbReference>
<evidence type="ECO:0000313" key="9">
    <source>
        <dbReference type="Proteomes" id="UP000031937"/>
    </source>
</evidence>
<feature type="domain" description="SusD-like N-terminal" evidence="7">
    <location>
        <begin position="21"/>
        <end position="206"/>
    </location>
</feature>
<dbReference type="SUPFAM" id="SSF48452">
    <property type="entry name" value="TPR-like"/>
    <property type="match status" value="1"/>
</dbReference>
<dbReference type="GO" id="GO:0009279">
    <property type="term" value="C:cell outer membrane"/>
    <property type="evidence" value="ECO:0007669"/>
    <property type="project" value="UniProtKB-SubCell"/>
</dbReference>
<keyword evidence="4" id="KW-0472">Membrane</keyword>
<gene>
    <name evidence="8" type="ORF">IE90_01025</name>
</gene>
<feature type="domain" description="RagB/SusD" evidence="6">
    <location>
        <begin position="363"/>
        <end position="463"/>
    </location>
</feature>